<sequence length="229" mass="25297">MVVSSDDDEGCGGCSGPQERTQVSSRSDRIGLSQKSSYLLDVPNYVMYENYGEECPAIFSPLRQGDGGRKASRNGNFLKVRIQALMDVEVSFEEPEKPFNATDDDHDSSLGSDPRIFLCQVNSLTSPFTLKHAWENKVGVKILLMQQFRISQNLLTALQHLFGAKPGKDLPNVWNKMDVVKIDDVSKAAVMSEDGSSVTLNMESVHANLARLERGLVGKLIEGRLPFLC</sequence>
<evidence type="ECO:0000313" key="2">
    <source>
        <dbReference type="EMBL" id="KAL0922997.1"/>
    </source>
</evidence>
<proteinExistence type="predicted"/>
<dbReference type="Proteomes" id="UP001552299">
    <property type="component" value="Unassembled WGS sequence"/>
</dbReference>
<reference evidence="2 3" key="1">
    <citation type="journal article" date="2024" name="Plant Biotechnol. J.">
        <title>Dendrobium thyrsiflorum genome and its molecular insights into genes involved in important horticultural traits.</title>
        <authorList>
            <person name="Chen B."/>
            <person name="Wang J.Y."/>
            <person name="Zheng P.J."/>
            <person name="Li K.L."/>
            <person name="Liang Y.M."/>
            <person name="Chen X.F."/>
            <person name="Zhang C."/>
            <person name="Zhao X."/>
            <person name="He X."/>
            <person name="Zhang G.Q."/>
            <person name="Liu Z.J."/>
            <person name="Xu Q."/>
        </authorList>
    </citation>
    <scope>NUCLEOTIDE SEQUENCE [LARGE SCALE GENOMIC DNA]</scope>
    <source>
        <strain evidence="2">GZMU011</strain>
    </source>
</reference>
<organism evidence="2 3">
    <name type="scientific">Dendrobium thyrsiflorum</name>
    <name type="common">Pinecone-like raceme dendrobium</name>
    <name type="synonym">Orchid</name>
    <dbReference type="NCBI Taxonomy" id="117978"/>
    <lineage>
        <taxon>Eukaryota</taxon>
        <taxon>Viridiplantae</taxon>
        <taxon>Streptophyta</taxon>
        <taxon>Embryophyta</taxon>
        <taxon>Tracheophyta</taxon>
        <taxon>Spermatophyta</taxon>
        <taxon>Magnoliopsida</taxon>
        <taxon>Liliopsida</taxon>
        <taxon>Asparagales</taxon>
        <taxon>Orchidaceae</taxon>
        <taxon>Epidendroideae</taxon>
        <taxon>Malaxideae</taxon>
        <taxon>Dendrobiinae</taxon>
        <taxon>Dendrobium</taxon>
    </lineage>
</organism>
<dbReference type="AlphaFoldDB" id="A0ABD0VCV4"/>
<accession>A0ABD0VCV4</accession>
<dbReference type="EMBL" id="JANQDX010000006">
    <property type="protein sequence ID" value="KAL0922997.1"/>
    <property type="molecule type" value="Genomic_DNA"/>
</dbReference>
<name>A0ABD0VCV4_DENTH</name>
<gene>
    <name evidence="2" type="ORF">M5K25_007038</name>
</gene>
<evidence type="ECO:0000313" key="3">
    <source>
        <dbReference type="Proteomes" id="UP001552299"/>
    </source>
</evidence>
<feature type="region of interest" description="Disordered" evidence="1">
    <location>
        <begin position="1"/>
        <end position="29"/>
    </location>
</feature>
<keyword evidence="3" id="KW-1185">Reference proteome</keyword>
<comment type="caution">
    <text evidence="2">The sequence shown here is derived from an EMBL/GenBank/DDBJ whole genome shotgun (WGS) entry which is preliminary data.</text>
</comment>
<feature type="compositionally biased region" description="Acidic residues" evidence="1">
    <location>
        <begin position="1"/>
        <end position="10"/>
    </location>
</feature>
<evidence type="ECO:0000256" key="1">
    <source>
        <dbReference type="SAM" id="MobiDB-lite"/>
    </source>
</evidence>
<protein>
    <submittedName>
        <fullName evidence="2">Uncharacterized protein</fullName>
    </submittedName>
</protein>